<dbReference type="Pfam" id="PF00639">
    <property type="entry name" value="Rotamase"/>
    <property type="match status" value="1"/>
</dbReference>
<feature type="domain" description="PpiC" evidence="4">
    <location>
        <begin position="92"/>
        <end position="188"/>
    </location>
</feature>
<dbReference type="InterPro" id="IPR046357">
    <property type="entry name" value="PPIase_dom_sf"/>
</dbReference>
<feature type="signal peptide" evidence="3">
    <location>
        <begin position="1"/>
        <end position="22"/>
    </location>
</feature>
<protein>
    <submittedName>
        <fullName evidence="5">Peptidylprolyl isomerase</fullName>
        <ecNumber evidence="5">5.2.1.8</ecNumber>
    </submittedName>
</protein>
<dbReference type="InterPro" id="IPR000297">
    <property type="entry name" value="PPIase_PpiC"/>
</dbReference>
<gene>
    <name evidence="5" type="ORF">LZC95_04670</name>
</gene>
<dbReference type="EC" id="5.2.1.8" evidence="5"/>
<feature type="chain" id="PRO_5046095922" evidence="3">
    <location>
        <begin position="23"/>
        <end position="345"/>
    </location>
</feature>
<evidence type="ECO:0000256" key="3">
    <source>
        <dbReference type="SAM" id="SignalP"/>
    </source>
</evidence>
<dbReference type="PROSITE" id="PS51257">
    <property type="entry name" value="PROKAR_LIPOPROTEIN"/>
    <property type="match status" value="1"/>
</dbReference>
<organism evidence="5 6">
    <name type="scientific">Pendulispora brunnea</name>
    <dbReference type="NCBI Taxonomy" id="2905690"/>
    <lineage>
        <taxon>Bacteria</taxon>
        <taxon>Pseudomonadati</taxon>
        <taxon>Myxococcota</taxon>
        <taxon>Myxococcia</taxon>
        <taxon>Myxococcales</taxon>
        <taxon>Sorangiineae</taxon>
        <taxon>Pendulisporaceae</taxon>
        <taxon>Pendulispora</taxon>
    </lineage>
</organism>
<keyword evidence="1" id="KW-0697">Rotamase</keyword>
<feature type="region of interest" description="Disordered" evidence="2">
    <location>
        <begin position="131"/>
        <end position="151"/>
    </location>
</feature>
<dbReference type="PROSITE" id="PS50198">
    <property type="entry name" value="PPIC_PPIASE_2"/>
    <property type="match status" value="1"/>
</dbReference>
<evidence type="ECO:0000313" key="6">
    <source>
        <dbReference type="Proteomes" id="UP001379533"/>
    </source>
</evidence>
<keyword evidence="1 5" id="KW-0413">Isomerase</keyword>
<dbReference type="PANTHER" id="PTHR47245:SF2">
    <property type="entry name" value="PEPTIDYL-PROLYL CIS-TRANS ISOMERASE HP_0175-RELATED"/>
    <property type="match status" value="1"/>
</dbReference>
<dbReference type="InterPro" id="IPR023058">
    <property type="entry name" value="PPIase_PpiC_CS"/>
</dbReference>
<dbReference type="RefSeq" id="WP_394846743.1">
    <property type="nucleotide sequence ID" value="NZ_CP089982.1"/>
</dbReference>
<accession>A0ABZ2KBX6</accession>
<keyword evidence="6" id="KW-1185">Reference proteome</keyword>
<dbReference type="Proteomes" id="UP001379533">
    <property type="component" value="Chromosome"/>
</dbReference>
<dbReference type="EMBL" id="CP089982">
    <property type="protein sequence ID" value="WXA96131.1"/>
    <property type="molecule type" value="Genomic_DNA"/>
</dbReference>
<dbReference type="PANTHER" id="PTHR47245">
    <property type="entry name" value="PEPTIDYLPROLYL ISOMERASE"/>
    <property type="match status" value="1"/>
</dbReference>
<evidence type="ECO:0000259" key="4">
    <source>
        <dbReference type="PROSITE" id="PS50198"/>
    </source>
</evidence>
<proteinExistence type="predicted"/>
<dbReference type="Gene3D" id="3.10.50.40">
    <property type="match status" value="1"/>
</dbReference>
<reference evidence="5 6" key="1">
    <citation type="submission" date="2021-12" db="EMBL/GenBank/DDBJ databases">
        <title>Discovery of the Pendulisporaceae a myxobacterial family with distinct sporulation behavior and unique specialized metabolism.</title>
        <authorList>
            <person name="Garcia R."/>
            <person name="Popoff A."/>
            <person name="Bader C.D."/>
            <person name="Loehr J."/>
            <person name="Walesch S."/>
            <person name="Walt C."/>
            <person name="Boldt J."/>
            <person name="Bunk B."/>
            <person name="Haeckl F.J.F.P.J."/>
            <person name="Gunesch A.P."/>
            <person name="Birkelbach J."/>
            <person name="Nuebel U."/>
            <person name="Pietschmann T."/>
            <person name="Bach T."/>
            <person name="Mueller R."/>
        </authorList>
    </citation>
    <scope>NUCLEOTIDE SEQUENCE [LARGE SCALE GENOMIC DNA]</scope>
    <source>
        <strain evidence="5 6">MSr12523</strain>
    </source>
</reference>
<dbReference type="InterPro" id="IPR050245">
    <property type="entry name" value="PrsA_foldase"/>
</dbReference>
<evidence type="ECO:0000256" key="1">
    <source>
        <dbReference type="PROSITE-ProRule" id="PRU00278"/>
    </source>
</evidence>
<sequence length="345" mass="36851">MRTPLAVLAATGFACTSPMAQAPLPELYPATTTLSAPAPSPPAETEAVARQPSVVVEYAIVSASWLAPFVRVDANELKTWTAQALKDGRIPEIRHILIKIDVATGSDRVARKRAEALIARLRKGADFAAVAREESDDPGSASRGGSVGADTSRLVDPFRRVAETLRPGQLTRRPVHTPYGWHIIRKDRKTPRASYAAYQRDIAPRVAKVLAQEILRRRSSAPSMDAATAQSMAALLGPGADKASGIPIMQTFDPAKDDAVAEAACRAAANDMRSRQQSMLRGQTPAPTLTPPTALPICGGDLEALRTFARDAKPDDSAIVEGDGQHQLILYAAPAPNTPVSFRNE</sequence>
<keyword evidence="3" id="KW-0732">Signal</keyword>
<evidence type="ECO:0000256" key="2">
    <source>
        <dbReference type="SAM" id="MobiDB-lite"/>
    </source>
</evidence>
<name>A0ABZ2KBX6_9BACT</name>
<dbReference type="PROSITE" id="PS01096">
    <property type="entry name" value="PPIC_PPIASE_1"/>
    <property type="match status" value="1"/>
</dbReference>
<dbReference type="SUPFAM" id="SSF54534">
    <property type="entry name" value="FKBP-like"/>
    <property type="match status" value="1"/>
</dbReference>
<evidence type="ECO:0000313" key="5">
    <source>
        <dbReference type="EMBL" id="WXA96131.1"/>
    </source>
</evidence>
<dbReference type="GO" id="GO:0003755">
    <property type="term" value="F:peptidyl-prolyl cis-trans isomerase activity"/>
    <property type="evidence" value="ECO:0007669"/>
    <property type="project" value="UniProtKB-EC"/>
</dbReference>